<reference evidence="1 2" key="1">
    <citation type="submission" date="2020-02" db="EMBL/GenBank/DDBJ databases">
        <title>Genome analysis of Thermosulfuriphilus ammonigenes ST65T, an anaerobic thermophilic chemolithoautotrophic bacterium isolated from a deep-sea hydrothermal vent.</title>
        <authorList>
            <person name="Slobodkina G."/>
            <person name="Allioux M."/>
            <person name="Merkel A."/>
            <person name="Alain K."/>
            <person name="Jebbar M."/>
            <person name="Slobodkin A."/>
        </authorList>
    </citation>
    <scope>NUCLEOTIDE SEQUENCE [LARGE SCALE GENOMIC DNA]</scope>
    <source>
        <strain evidence="1 2">ST65</strain>
    </source>
</reference>
<keyword evidence="2" id="KW-1185">Reference proteome</keyword>
<organism evidence="1 2">
    <name type="scientific">Thermosulfuriphilus ammonigenes</name>
    <dbReference type="NCBI Taxonomy" id="1936021"/>
    <lineage>
        <taxon>Bacteria</taxon>
        <taxon>Pseudomonadati</taxon>
        <taxon>Thermodesulfobacteriota</taxon>
        <taxon>Thermodesulfobacteria</taxon>
        <taxon>Thermodesulfobacteriales</taxon>
        <taxon>Thermodesulfobacteriaceae</taxon>
        <taxon>Thermosulfuriphilus</taxon>
    </lineage>
</organism>
<evidence type="ECO:0000313" key="2">
    <source>
        <dbReference type="Proteomes" id="UP000502179"/>
    </source>
</evidence>
<gene>
    <name evidence="1" type="ORF">G4V39_02405</name>
</gene>
<dbReference type="EMBL" id="CP048877">
    <property type="protein sequence ID" value="QIJ71197.1"/>
    <property type="molecule type" value="Genomic_DNA"/>
</dbReference>
<protein>
    <submittedName>
        <fullName evidence="1">Uncharacterized protein</fullName>
    </submittedName>
</protein>
<accession>A0A6G7PUD4</accession>
<sequence>MPAFFASKYGSMVSKKKLGPGKLKTNLIALMLRASKLELQVHQGIEMPGEA</sequence>
<dbReference type="Proteomes" id="UP000502179">
    <property type="component" value="Chromosome"/>
</dbReference>
<dbReference type="KEGG" id="tav:G4V39_02405"/>
<dbReference type="AlphaFoldDB" id="A0A6G7PUD4"/>
<dbReference type="RefSeq" id="WP_166031419.1">
    <property type="nucleotide sequence ID" value="NZ_CP048877.1"/>
</dbReference>
<proteinExistence type="predicted"/>
<evidence type="ECO:0000313" key="1">
    <source>
        <dbReference type="EMBL" id="QIJ71197.1"/>
    </source>
</evidence>
<name>A0A6G7PUD4_9BACT</name>